<reference evidence="2" key="1">
    <citation type="submission" date="2024-02" db="EMBL/GenBank/DDBJ databases">
        <authorList>
            <consortium name="ELIXIR-Norway"/>
            <consortium name="Elixir Norway"/>
        </authorList>
    </citation>
    <scope>NUCLEOTIDE SEQUENCE</scope>
</reference>
<dbReference type="EMBL" id="OZ020114">
    <property type="protein sequence ID" value="CAK9266657.1"/>
    <property type="molecule type" value="Genomic_DNA"/>
</dbReference>
<gene>
    <name evidence="2" type="ORF">CSSPJE1EN1_LOCUS12135</name>
</gene>
<sequence length="75" mass="8533">MNFDFDCDRPLENGQKKSKHKQTTKEESRLKVSKGANEADTVSLKKRRKKKRDLGEDENVTSHKSKRKKSDAGAG</sequence>
<keyword evidence="3" id="KW-1185">Reference proteome</keyword>
<name>A0ABP0WJP7_9BRYO</name>
<dbReference type="Proteomes" id="UP001497444">
    <property type="component" value="Chromosome 19"/>
</dbReference>
<evidence type="ECO:0000313" key="3">
    <source>
        <dbReference type="Proteomes" id="UP001497444"/>
    </source>
</evidence>
<accession>A0ABP0WJP7</accession>
<protein>
    <submittedName>
        <fullName evidence="2">Uncharacterized protein</fullName>
    </submittedName>
</protein>
<feature type="region of interest" description="Disordered" evidence="1">
    <location>
        <begin position="1"/>
        <end position="75"/>
    </location>
</feature>
<organism evidence="2 3">
    <name type="scientific">Sphagnum jensenii</name>
    <dbReference type="NCBI Taxonomy" id="128206"/>
    <lineage>
        <taxon>Eukaryota</taxon>
        <taxon>Viridiplantae</taxon>
        <taxon>Streptophyta</taxon>
        <taxon>Embryophyta</taxon>
        <taxon>Bryophyta</taxon>
        <taxon>Sphagnophytina</taxon>
        <taxon>Sphagnopsida</taxon>
        <taxon>Sphagnales</taxon>
        <taxon>Sphagnaceae</taxon>
        <taxon>Sphagnum</taxon>
    </lineage>
</organism>
<evidence type="ECO:0000256" key="1">
    <source>
        <dbReference type="SAM" id="MobiDB-lite"/>
    </source>
</evidence>
<evidence type="ECO:0000313" key="2">
    <source>
        <dbReference type="EMBL" id="CAK9266657.1"/>
    </source>
</evidence>
<feature type="compositionally biased region" description="Basic and acidic residues" evidence="1">
    <location>
        <begin position="1"/>
        <end position="15"/>
    </location>
</feature>
<proteinExistence type="predicted"/>